<evidence type="ECO:0000256" key="5">
    <source>
        <dbReference type="ARBA" id="ARBA00023180"/>
    </source>
</evidence>
<dbReference type="OrthoDB" id="6020543at2759"/>
<dbReference type="Gene3D" id="2.170.140.10">
    <property type="entry name" value="Chitin binding domain"/>
    <property type="match status" value="2"/>
</dbReference>
<dbReference type="AlphaFoldDB" id="A0A814CB29"/>
<evidence type="ECO:0000259" key="6">
    <source>
        <dbReference type="PROSITE" id="PS50940"/>
    </source>
</evidence>
<keyword evidence="3" id="KW-0677">Repeat</keyword>
<name>A0A814CB29_9BILA</name>
<keyword evidence="5" id="KW-0325">Glycoprotein</keyword>
<evidence type="ECO:0000256" key="2">
    <source>
        <dbReference type="ARBA" id="ARBA00022729"/>
    </source>
</evidence>
<reference evidence="7" key="1">
    <citation type="submission" date="2021-02" db="EMBL/GenBank/DDBJ databases">
        <authorList>
            <person name="Nowell W R."/>
        </authorList>
    </citation>
    <scope>NUCLEOTIDE SEQUENCE</scope>
    <source>
        <strain evidence="7">Ploen Becks lab</strain>
    </source>
</reference>
<keyword evidence="2" id="KW-0732">Signal</keyword>
<evidence type="ECO:0000313" key="8">
    <source>
        <dbReference type="Proteomes" id="UP000663879"/>
    </source>
</evidence>
<feature type="domain" description="Chitin-binding type-2" evidence="6">
    <location>
        <begin position="38"/>
        <end position="95"/>
    </location>
</feature>
<dbReference type="InterPro" id="IPR002557">
    <property type="entry name" value="Chitin-bd_dom"/>
</dbReference>
<dbReference type="GO" id="GO:0008061">
    <property type="term" value="F:chitin binding"/>
    <property type="evidence" value="ECO:0007669"/>
    <property type="project" value="UniProtKB-KW"/>
</dbReference>
<dbReference type="GO" id="GO:0005576">
    <property type="term" value="C:extracellular region"/>
    <property type="evidence" value="ECO:0007669"/>
    <property type="project" value="InterPro"/>
</dbReference>
<dbReference type="InterPro" id="IPR036508">
    <property type="entry name" value="Chitin-bd_dom_sf"/>
</dbReference>
<protein>
    <recommendedName>
        <fullName evidence="6">Chitin-binding type-2 domain-containing protein</fullName>
    </recommendedName>
</protein>
<dbReference type="SUPFAM" id="SSF57625">
    <property type="entry name" value="Invertebrate chitin-binding proteins"/>
    <property type="match status" value="2"/>
</dbReference>
<dbReference type="PROSITE" id="PS50940">
    <property type="entry name" value="CHIT_BIND_II"/>
    <property type="match status" value="1"/>
</dbReference>
<dbReference type="PANTHER" id="PTHR23301">
    <property type="entry name" value="CHITIN BINDING PERITROPHIN-A"/>
    <property type="match status" value="1"/>
</dbReference>
<keyword evidence="1" id="KW-0147">Chitin-binding</keyword>
<proteinExistence type="predicted"/>
<evidence type="ECO:0000313" key="7">
    <source>
        <dbReference type="EMBL" id="CAF0939554.1"/>
    </source>
</evidence>
<organism evidence="7 8">
    <name type="scientific">Brachionus calyciflorus</name>
    <dbReference type="NCBI Taxonomy" id="104777"/>
    <lineage>
        <taxon>Eukaryota</taxon>
        <taxon>Metazoa</taxon>
        <taxon>Spiralia</taxon>
        <taxon>Gnathifera</taxon>
        <taxon>Rotifera</taxon>
        <taxon>Eurotatoria</taxon>
        <taxon>Monogononta</taxon>
        <taxon>Pseudotrocha</taxon>
        <taxon>Ploima</taxon>
        <taxon>Brachionidae</taxon>
        <taxon>Brachionus</taxon>
    </lineage>
</organism>
<keyword evidence="4" id="KW-1015">Disulfide bond</keyword>
<accession>A0A814CB29</accession>
<dbReference type="InterPro" id="IPR051940">
    <property type="entry name" value="Chitin_bind-dev_reg"/>
</dbReference>
<evidence type="ECO:0000256" key="3">
    <source>
        <dbReference type="ARBA" id="ARBA00022737"/>
    </source>
</evidence>
<comment type="caution">
    <text evidence="7">The sequence shown here is derived from an EMBL/GenBank/DDBJ whole genome shotgun (WGS) entry which is preliminary data.</text>
</comment>
<keyword evidence="8" id="KW-1185">Reference proteome</keyword>
<sequence>MREYSNKKLKPHYIKSLSYTNPQKDFYPNVFDESHFTYSNCDSIIDMTRMPGSCTSFRRCVRGVLFLMGCPYGTVFDEVYKVCNFASNVEGPCGNPDGCDQNLDLTSVPGHKEKFFRCTNGILYILKCPNNLFFSNEAKACTDKIRYFT</sequence>
<dbReference type="PANTHER" id="PTHR23301:SF0">
    <property type="entry name" value="CHITIN-BINDING TYPE-2 DOMAIN-CONTAINING PROTEIN-RELATED"/>
    <property type="match status" value="1"/>
</dbReference>
<dbReference type="Pfam" id="PF01607">
    <property type="entry name" value="CBM_14"/>
    <property type="match status" value="2"/>
</dbReference>
<dbReference type="Proteomes" id="UP000663879">
    <property type="component" value="Unassembled WGS sequence"/>
</dbReference>
<gene>
    <name evidence="7" type="ORF">OXX778_LOCUS13354</name>
</gene>
<dbReference type="SMART" id="SM00494">
    <property type="entry name" value="ChtBD2"/>
    <property type="match status" value="2"/>
</dbReference>
<dbReference type="EMBL" id="CAJNOC010002549">
    <property type="protein sequence ID" value="CAF0939554.1"/>
    <property type="molecule type" value="Genomic_DNA"/>
</dbReference>
<evidence type="ECO:0000256" key="4">
    <source>
        <dbReference type="ARBA" id="ARBA00023157"/>
    </source>
</evidence>
<evidence type="ECO:0000256" key="1">
    <source>
        <dbReference type="ARBA" id="ARBA00022669"/>
    </source>
</evidence>